<accession>A0A098SCU5</accession>
<dbReference type="EMBL" id="JPOS01000005">
    <property type="protein sequence ID" value="KGE89498.1"/>
    <property type="molecule type" value="Genomic_DNA"/>
</dbReference>
<dbReference type="STRING" id="1524460.IX84_02270"/>
<evidence type="ECO:0000259" key="6">
    <source>
        <dbReference type="SMART" id="SM00670"/>
    </source>
</evidence>
<protein>
    <recommendedName>
        <fullName evidence="6">PIN domain-containing protein</fullName>
    </recommendedName>
</protein>
<comment type="caution">
    <text evidence="7">The sequence shown here is derived from an EMBL/GenBank/DDBJ whole genome shotgun (WGS) entry which is preliminary data.</text>
</comment>
<feature type="domain" description="PIN" evidence="6">
    <location>
        <begin position="2"/>
        <end position="121"/>
    </location>
</feature>
<dbReference type="GO" id="GO:0004540">
    <property type="term" value="F:RNA nuclease activity"/>
    <property type="evidence" value="ECO:0007669"/>
    <property type="project" value="TreeGrafter"/>
</dbReference>
<dbReference type="RefSeq" id="WP_044216208.1">
    <property type="nucleotide sequence ID" value="NZ_CAKZLC010000545.1"/>
</dbReference>
<dbReference type="Pfam" id="PF01850">
    <property type="entry name" value="PIN"/>
    <property type="match status" value="1"/>
</dbReference>
<name>A0A098SCU5_9BACT</name>
<dbReference type="PANTHER" id="PTHR42740:SF1">
    <property type="entry name" value="RIBONUCLEASE VAPC3"/>
    <property type="match status" value="1"/>
</dbReference>
<keyword evidence="4" id="KW-0378">Hydrolase</keyword>
<evidence type="ECO:0000256" key="5">
    <source>
        <dbReference type="ARBA" id="ARBA00022842"/>
    </source>
</evidence>
<evidence type="ECO:0000256" key="1">
    <source>
        <dbReference type="ARBA" id="ARBA00022649"/>
    </source>
</evidence>
<dbReference type="SMART" id="SM00670">
    <property type="entry name" value="PINc"/>
    <property type="match status" value="1"/>
</dbReference>
<evidence type="ECO:0000256" key="2">
    <source>
        <dbReference type="ARBA" id="ARBA00022722"/>
    </source>
</evidence>
<evidence type="ECO:0000256" key="3">
    <source>
        <dbReference type="ARBA" id="ARBA00022723"/>
    </source>
</evidence>
<dbReference type="GO" id="GO:0016787">
    <property type="term" value="F:hydrolase activity"/>
    <property type="evidence" value="ECO:0007669"/>
    <property type="project" value="UniProtKB-KW"/>
</dbReference>
<organism evidence="7 8">
    <name type="scientific">Phaeodactylibacter xiamenensis</name>
    <dbReference type="NCBI Taxonomy" id="1524460"/>
    <lineage>
        <taxon>Bacteria</taxon>
        <taxon>Pseudomonadati</taxon>
        <taxon>Bacteroidota</taxon>
        <taxon>Saprospiria</taxon>
        <taxon>Saprospirales</taxon>
        <taxon>Haliscomenobacteraceae</taxon>
        <taxon>Phaeodactylibacter</taxon>
    </lineage>
</organism>
<dbReference type="SUPFAM" id="SSF88723">
    <property type="entry name" value="PIN domain-like"/>
    <property type="match status" value="1"/>
</dbReference>
<dbReference type="PANTHER" id="PTHR42740">
    <property type="entry name" value="RIBONUCLEASE VAPC3"/>
    <property type="match status" value="1"/>
</dbReference>
<dbReference type="InterPro" id="IPR051749">
    <property type="entry name" value="PINc/VapC_TA_RNase"/>
</dbReference>
<dbReference type="Gene3D" id="3.40.50.1010">
    <property type="entry name" value="5'-nuclease"/>
    <property type="match status" value="1"/>
</dbReference>
<keyword evidence="5" id="KW-0460">Magnesium</keyword>
<gene>
    <name evidence="7" type="ORF">IX84_02270</name>
</gene>
<evidence type="ECO:0000313" key="8">
    <source>
        <dbReference type="Proteomes" id="UP000029736"/>
    </source>
</evidence>
<dbReference type="Proteomes" id="UP000029736">
    <property type="component" value="Unassembled WGS sequence"/>
</dbReference>
<sequence>MRKIVLDTNAYSHLMEGDKQVLEALNEADKIYLPVFVVAELLFGFKNGTREAWNRDTLKKFESKSIVERYFPTDETIEIFSDVFSSLKKAGNPIPIHDIWIAAIAIETGSVIVTYDKHFLQITQARVWS</sequence>
<dbReference type="OrthoDB" id="9804823at2"/>
<dbReference type="InterPro" id="IPR002716">
    <property type="entry name" value="PIN_dom"/>
</dbReference>
<keyword evidence="3" id="KW-0479">Metal-binding</keyword>
<evidence type="ECO:0000313" key="7">
    <source>
        <dbReference type="EMBL" id="KGE89498.1"/>
    </source>
</evidence>
<evidence type="ECO:0000256" key="4">
    <source>
        <dbReference type="ARBA" id="ARBA00022801"/>
    </source>
</evidence>
<proteinExistence type="predicted"/>
<reference evidence="7 8" key="1">
    <citation type="journal article" date="2014" name="Int. J. Syst. Evol. Microbiol.">
        <title>Phaeodactylibacter xiamenensis gen. nov., sp. nov., a member of the family Saprospiraceae isolated from the marine alga Phaeodactylum tricornutum.</title>
        <authorList>
            <person name="Chen Z.Jr."/>
            <person name="Lei X."/>
            <person name="Lai Q."/>
            <person name="Li Y."/>
            <person name="Zhang B."/>
            <person name="Zhang J."/>
            <person name="Zhang H."/>
            <person name="Yang L."/>
            <person name="Zheng W."/>
            <person name="Tian Y."/>
            <person name="Yu Z."/>
            <person name="Xu H.Jr."/>
            <person name="Zheng T."/>
        </authorList>
    </citation>
    <scope>NUCLEOTIDE SEQUENCE [LARGE SCALE GENOMIC DNA]</scope>
    <source>
        <strain evidence="7 8">KD52</strain>
    </source>
</reference>
<dbReference type="AlphaFoldDB" id="A0A098SCU5"/>
<dbReference type="CDD" id="cd18753">
    <property type="entry name" value="PIN_VapC4-5_FitB-like"/>
    <property type="match status" value="1"/>
</dbReference>
<dbReference type="InterPro" id="IPR029060">
    <property type="entry name" value="PIN-like_dom_sf"/>
</dbReference>
<dbReference type="GO" id="GO:0046872">
    <property type="term" value="F:metal ion binding"/>
    <property type="evidence" value="ECO:0007669"/>
    <property type="project" value="UniProtKB-KW"/>
</dbReference>
<keyword evidence="8" id="KW-1185">Reference proteome</keyword>
<keyword evidence="2" id="KW-0540">Nuclease</keyword>
<keyword evidence="1" id="KW-1277">Toxin-antitoxin system</keyword>